<evidence type="ECO:0000256" key="5">
    <source>
        <dbReference type="ARBA" id="ARBA00022970"/>
    </source>
</evidence>
<feature type="transmembrane region" description="Helical" evidence="9">
    <location>
        <begin position="135"/>
        <end position="161"/>
    </location>
</feature>
<reference evidence="10 11" key="1">
    <citation type="submission" date="2019-03" db="EMBL/GenBank/DDBJ databases">
        <title>Genomic Encyclopedia of Type Strains, Phase IV (KMG-IV): sequencing the most valuable type-strain genomes for metagenomic binning, comparative biology and taxonomic classification.</title>
        <authorList>
            <person name="Goeker M."/>
        </authorList>
    </citation>
    <scope>NUCLEOTIDE SEQUENCE [LARGE SCALE GENOMIC DNA]</scope>
    <source>
        <strain evidence="10 11">DSM 12121</strain>
    </source>
</reference>
<evidence type="ECO:0000313" key="11">
    <source>
        <dbReference type="Proteomes" id="UP000295129"/>
    </source>
</evidence>
<keyword evidence="6 9" id="KW-1133">Transmembrane helix</keyword>
<comment type="similarity">
    <text evidence="8">Belongs to the binding-protein-dependent transport system permease family. LivHM subfamily.</text>
</comment>
<sequence length="288" mass="30209">MLAILLTVLFDGLAYGMLLFLISIGLSVTMGMMGFVNLAHGAFAMFGGYVATTLMQRAGVPFLVTLPVAFALVALASIVVERLLYQRLYRRGPLDQVLFTVGLTFMSVAGITWFYGPSQQPVVLPAFLQGQVSLFGLEVGIFRLFLVAVGLLVAAAVVLGVERTRFGAKIRAAVDNPVMATGLGINVGGVFALTFAIGSGLAGLGGALGIQILGLTPAFPLKYLVLFLIVVSVGGLGSVGGALLAACVVGVIDMMTKYFLPEIGSFIIYAVMVALLMWRPHGLLGKKS</sequence>
<dbReference type="GO" id="GO:0005886">
    <property type="term" value="C:plasma membrane"/>
    <property type="evidence" value="ECO:0007669"/>
    <property type="project" value="UniProtKB-SubCell"/>
</dbReference>
<keyword evidence="5" id="KW-0029">Amino-acid transport</keyword>
<evidence type="ECO:0000256" key="7">
    <source>
        <dbReference type="ARBA" id="ARBA00023136"/>
    </source>
</evidence>
<dbReference type="PANTHER" id="PTHR11795:SF442">
    <property type="entry name" value="ABC TRANSPORTER ATP-BINDING PROTEIN"/>
    <property type="match status" value="1"/>
</dbReference>
<feature type="transmembrane region" description="Helical" evidence="9">
    <location>
        <begin position="224"/>
        <end position="252"/>
    </location>
</feature>
<dbReference type="CDD" id="cd06582">
    <property type="entry name" value="TM_PBP1_LivH_like"/>
    <property type="match status" value="1"/>
</dbReference>
<dbReference type="Pfam" id="PF02653">
    <property type="entry name" value="BPD_transp_2"/>
    <property type="match status" value="1"/>
</dbReference>
<feature type="transmembrane region" description="Helical" evidence="9">
    <location>
        <begin position="182"/>
        <end position="204"/>
    </location>
</feature>
<dbReference type="EMBL" id="SNVV01000005">
    <property type="protein sequence ID" value="TDN53371.1"/>
    <property type="molecule type" value="Genomic_DNA"/>
</dbReference>
<organism evidence="10 11">
    <name type="scientific">Azoarcus indigens</name>
    <dbReference type="NCBI Taxonomy" id="29545"/>
    <lineage>
        <taxon>Bacteria</taxon>
        <taxon>Pseudomonadati</taxon>
        <taxon>Pseudomonadota</taxon>
        <taxon>Betaproteobacteria</taxon>
        <taxon>Rhodocyclales</taxon>
        <taxon>Zoogloeaceae</taxon>
        <taxon>Azoarcus</taxon>
    </lineage>
</organism>
<feature type="transmembrane region" description="Helical" evidence="9">
    <location>
        <begin position="35"/>
        <end position="56"/>
    </location>
</feature>
<evidence type="ECO:0000256" key="9">
    <source>
        <dbReference type="SAM" id="Phobius"/>
    </source>
</evidence>
<keyword evidence="11" id="KW-1185">Reference proteome</keyword>
<dbReference type="GO" id="GO:0006865">
    <property type="term" value="P:amino acid transport"/>
    <property type="evidence" value="ECO:0007669"/>
    <property type="project" value="UniProtKB-KW"/>
</dbReference>
<evidence type="ECO:0000256" key="4">
    <source>
        <dbReference type="ARBA" id="ARBA00022692"/>
    </source>
</evidence>
<evidence type="ECO:0000256" key="1">
    <source>
        <dbReference type="ARBA" id="ARBA00004651"/>
    </source>
</evidence>
<evidence type="ECO:0000256" key="6">
    <source>
        <dbReference type="ARBA" id="ARBA00022989"/>
    </source>
</evidence>
<evidence type="ECO:0000256" key="2">
    <source>
        <dbReference type="ARBA" id="ARBA00022448"/>
    </source>
</evidence>
<dbReference type="InterPro" id="IPR001851">
    <property type="entry name" value="ABC_transp_permease"/>
</dbReference>
<protein>
    <submittedName>
        <fullName evidence="10">Amino acid/amide ABC transporter membrane protein 1 (HAAT family)</fullName>
    </submittedName>
</protein>
<feature type="transmembrane region" description="Helical" evidence="9">
    <location>
        <begin position="62"/>
        <end position="85"/>
    </location>
</feature>
<dbReference type="AlphaFoldDB" id="A0A4R6E680"/>
<feature type="transmembrane region" description="Helical" evidence="9">
    <location>
        <begin position="6"/>
        <end position="28"/>
    </location>
</feature>
<comment type="caution">
    <text evidence="10">The sequence shown here is derived from an EMBL/GenBank/DDBJ whole genome shotgun (WGS) entry which is preliminary data.</text>
</comment>
<name>A0A4R6E680_9RHOO</name>
<evidence type="ECO:0000256" key="8">
    <source>
        <dbReference type="ARBA" id="ARBA00037998"/>
    </source>
</evidence>
<dbReference type="OrthoDB" id="9807115at2"/>
<proteinExistence type="inferred from homology"/>
<accession>A0A4R6E680</accession>
<evidence type="ECO:0000313" key="10">
    <source>
        <dbReference type="EMBL" id="TDN53371.1"/>
    </source>
</evidence>
<evidence type="ECO:0000256" key="3">
    <source>
        <dbReference type="ARBA" id="ARBA00022475"/>
    </source>
</evidence>
<dbReference type="InterPro" id="IPR052157">
    <property type="entry name" value="BCAA_transport_permease"/>
</dbReference>
<dbReference type="RefSeq" id="WP_133589927.1">
    <property type="nucleotide sequence ID" value="NZ_SNVV01000005.1"/>
</dbReference>
<dbReference type="PANTHER" id="PTHR11795">
    <property type="entry name" value="BRANCHED-CHAIN AMINO ACID TRANSPORT SYSTEM PERMEASE PROTEIN LIVH"/>
    <property type="match status" value="1"/>
</dbReference>
<feature type="transmembrane region" description="Helical" evidence="9">
    <location>
        <begin position="259"/>
        <end position="278"/>
    </location>
</feature>
<keyword evidence="4 9" id="KW-0812">Transmembrane</keyword>
<comment type="subcellular location">
    <subcellularLocation>
        <location evidence="1">Cell membrane</location>
        <topology evidence="1">Multi-pass membrane protein</topology>
    </subcellularLocation>
</comment>
<gene>
    <name evidence="10" type="ORF">C7389_10544</name>
</gene>
<dbReference type="Proteomes" id="UP000295129">
    <property type="component" value="Unassembled WGS sequence"/>
</dbReference>
<dbReference type="GO" id="GO:0022857">
    <property type="term" value="F:transmembrane transporter activity"/>
    <property type="evidence" value="ECO:0007669"/>
    <property type="project" value="InterPro"/>
</dbReference>
<keyword evidence="2" id="KW-0813">Transport</keyword>
<keyword evidence="7 9" id="KW-0472">Membrane</keyword>
<feature type="transmembrane region" description="Helical" evidence="9">
    <location>
        <begin position="97"/>
        <end position="115"/>
    </location>
</feature>
<keyword evidence="3" id="KW-1003">Cell membrane</keyword>